<evidence type="ECO:0000256" key="1">
    <source>
        <dbReference type="PROSITE-ProRule" id="PRU00169"/>
    </source>
</evidence>
<dbReference type="AlphaFoldDB" id="C5BPD3"/>
<organism evidence="3 4">
    <name type="scientific">Teredinibacter turnerae (strain ATCC 39867 / T7901)</name>
    <dbReference type="NCBI Taxonomy" id="377629"/>
    <lineage>
        <taxon>Bacteria</taxon>
        <taxon>Pseudomonadati</taxon>
        <taxon>Pseudomonadota</taxon>
        <taxon>Gammaproteobacteria</taxon>
        <taxon>Cellvibrionales</taxon>
        <taxon>Cellvibrionaceae</taxon>
        <taxon>Teredinibacter</taxon>
    </lineage>
</organism>
<dbReference type="PROSITE" id="PS50110">
    <property type="entry name" value="RESPONSE_REGULATORY"/>
    <property type="match status" value="1"/>
</dbReference>
<name>C5BPD3_TERTT</name>
<feature type="modified residue" description="4-aspartylphosphate" evidence="1">
    <location>
        <position position="64"/>
    </location>
</feature>
<dbReference type="PANTHER" id="PTHR44520:SF2">
    <property type="entry name" value="RESPONSE REGULATOR RCP1"/>
    <property type="match status" value="1"/>
</dbReference>
<proteinExistence type="predicted"/>
<dbReference type="OrthoDB" id="9793549at2"/>
<dbReference type="SMART" id="SM00448">
    <property type="entry name" value="REC"/>
    <property type="match status" value="1"/>
</dbReference>
<evidence type="ECO:0000259" key="2">
    <source>
        <dbReference type="PROSITE" id="PS50110"/>
    </source>
</evidence>
<sequence>MRPLRILIAEDNDDHAELIMDVLEESSCPSVVDRKINGRDLLDYIELLAAAGPTVPLPELILLDIKMPLVNGISALEHLKKHPTLKKIPVIMLSTSANAQEVERCYELGANSYIVKPFDHTEFEDKLRNLRGYWSETTLLPQIVSGAMNDKPGSD</sequence>
<dbReference type="InterPro" id="IPR052893">
    <property type="entry name" value="TCS_response_regulator"/>
</dbReference>
<dbReference type="CDD" id="cd17557">
    <property type="entry name" value="REC_Rcp-like"/>
    <property type="match status" value="1"/>
</dbReference>
<dbReference type="EMBL" id="CP001614">
    <property type="protein sequence ID" value="ACR14453.1"/>
    <property type="molecule type" value="Genomic_DNA"/>
</dbReference>
<dbReference type="Pfam" id="PF00072">
    <property type="entry name" value="Response_reg"/>
    <property type="match status" value="1"/>
</dbReference>
<dbReference type="Proteomes" id="UP000009080">
    <property type="component" value="Chromosome"/>
</dbReference>
<dbReference type="eggNOG" id="COG0745">
    <property type="taxonomic scope" value="Bacteria"/>
</dbReference>
<evidence type="ECO:0000313" key="3">
    <source>
        <dbReference type="EMBL" id="ACR14453.1"/>
    </source>
</evidence>
<dbReference type="KEGG" id="ttu:TERTU_0738"/>
<dbReference type="STRING" id="377629.TERTU_0738"/>
<dbReference type="RefSeq" id="WP_015820567.1">
    <property type="nucleotide sequence ID" value="NC_012997.1"/>
</dbReference>
<evidence type="ECO:0000313" key="4">
    <source>
        <dbReference type="Proteomes" id="UP000009080"/>
    </source>
</evidence>
<dbReference type="HOGENOM" id="CLU_000445_69_17_6"/>
<gene>
    <name evidence="3" type="ordered locus">TERTU_0738</name>
</gene>
<dbReference type="InterPro" id="IPR001789">
    <property type="entry name" value="Sig_transdc_resp-reg_receiver"/>
</dbReference>
<protein>
    <submittedName>
        <fullName evidence="3">Chemotaxis response regulator protein</fullName>
    </submittedName>
</protein>
<reference evidence="3 4" key="1">
    <citation type="journal article" date="2009" name="PLoS ONE">
        <title>The complete genome of Teredinibacter turnerae T7901: an intracellular endosymbiont of marine wood-boring bivalves (shipworms).</title>
        <authorList>
            <person name="Yang J.C."/>
            <person name="Madupu R."/>
            <person name="Durkin A.S."/>
            <person name="Ekborg N.A."/>
            <person name="Pedamallu C.S."/>
            <person name="Hostetler J.B."/>
            <person name="Radune D."/>
            <person name="Toms B.S."/>
            <person name="Henrissat B."/>
            <person name="Coutinho P.M."/>
            <person name="Schwarz S."/>
            <person name="Field L."/>
            <person name="Trindade-Silva A.E."/>
            <person name="Soares C.A.G."/>
            <person name="Elshahawi S."/>
            <person name="Hanora A."/>
            <person name="Schmidt E.W."/>
            <person name="Haygood M.G."/>
            <person name="Posfai J."/>
            <person name="Benner J."/>
            <person name="Madinger C."/>
            <person name="Nove J."/>
            <person name="Anton B."/>
            <person name="Chaudhary K."/>
            <person name="Foster J."/>
            <person name="Holman A."/>
            <person name="Kumar S."/>
            <person name="Lessard P.A."/>
            <person name="Luyten Y.A."/>
            <person name="Slatko B."/>
            <person name="Wood N."/>
            <person name="Wu B."/>
            <person name="Teplitski M."/>
            <person name="Mougous J.D."/>
            <person name="Ward N."/>
            <person name="Eisen J.A."/>
            <person name="Badger J.H."/>
            <person name="Distel D.L."/>
        </authorList>
    </citation>
    <scope>NUCLEOTIDE SEQUENCE [LARGE SCALE GENOMIC DNA]</scope>
    <source>
        <strain evidence="4">ATCC 39867 / T7901</strain>
    </source>
</reference>
<dbReference type="InterPro" id="IPR011006">
    <property type="entry name" value="CheY-like_superfamily"/>
</dbReference>
<dbReference type="GO" id="GO:0000160">
    <property type="term" value="P:phosphorelay signal transduction system"/>
    <property type="evidence" value="ECO:0007669"/>
    <property type="project" value="InterPro"/>
</dbReference>
<dbReference type="SUPFAM" id="SSF52172">
    <property type="entry name" value="CheY-like"/>
    <property type="match status" value="1"/>
</dbReference>
<dbReference type="PANTHER" id="PTHR44520">
    <property type="entry name" value="RESPONSE REGULATOR RCP1-RELATED"/>
    <property type="match status" value="1"/>
</dbReference>
<feature type="domain" description="Response regulatory" evidence="2">
    <location>
        <begin position="5"/>
        <end position="131"/>
    </location>
</feature>
<accession>C5BPD3</accession>
<dbReference type="Gene3D" id="3.40.50.2300">
    <property type="match status" value="1"/>
</dbReference>
<keyword evidence="1" id="KW-0597">Phosphoprotein</keyword>
<keyword evidence="4" id="KW-1185">Reference proteome</keyword>